<feature type="compositionally biased region" description="Basic and acidic residues" evidence="1">
    <location>
        <begin position="117"/>
        <end position="134"/>
    </location>
</feature>
<dbReference type="AlphaFoldDB" id="A0A9Q3D7M1"/>
<comment type="caution">
    <text evidence="2">The sequence shown here is derived from an EMBL/GenBank/DDBJ whole genome shotgun (WGS) entry which is preliminary data.</text>
</comment>
<feature type="compositionally biased region" description="Basic and acidic residues" evidence="1">
    <location>
        <begin position="71"/>
        <end position="84"/>
    </location>
</feature>
<protein>
    <submittedName>
        <fullName evidence="2">Uncharacterized protein</fullName>
    </submittedName>
</protein>
<sequence>MKESGHVPLYIPDSRILMSRIGDLEERDYIYVYERGLASILWHYLASHPGTYNSLQELMYINLELDTRYHESQKEKGNHQEKKSPVNRCNSFRPSQDSSTKNPHHNKSKKGKNFQVSKDKPHDSLLNKENKLIGSEKGRRIKEVLCTHCGGRHPIKKCFKRPQNRPGSSRCFSRKQGRS</sequence>
<dbReference type="OrthoDB" id="5582182at2759"/>
<proteinExistence type="predicted"/>
<dbReference type="EMBL" id="AVOT02014688">
    <property type="protein sequence ID" value="MBW0498349.1"/>
    <property type="molecule type" value="Genomic_DNA"/>
</dbReference>
<gene>
    <name evidence="2" type="ORF">O181_038064</name>
</gene>
<dbReference type="Proteomes" id="UP000765509">
    <property type="component" value="Unassembled WGS sequence"/>
</dbReference>
<feature type="compositionally biased region" description="Basic residues" evidence="1">
    <location>
        <begin position="102"/>
        <end position="112"/>
    </location>
</feature>
<organism evidence="2 3">
    <name type="scientific">Austropuccinia psidii MF-1</name>
    <dbReference type="NCBI Taxonomy" id="1389203"/>
    <lineage>
        <taxon>Eukaryota</taxon>
        <taxon>Fungi</taxon>
        <taxon>Dikarya</taxon>
        <taxon>Basidiomycota</taxon>
        <taxon>Pucciniomycotina</taxon>
        <taxon>Pucciniomycetes</taxon>
        <taxon>Pucciniales</taxon>
        <taxon>Sphaerophragmiaceae</taxon>
        <taxon>Austropuccinia</taxon>
    </lineage>
</organism>
<feature type="compositionally biased region" description="Polar residues" evidence="1">
    <location>
        <begin position="87"/>
        <end position="101"/>
    </location>
</feature>
<reference evidence="2" key="1">
    <citation type="submission" date="2021-03" db="EMBL/GenBank/DDBJ databases">
        <title>Draft genome sequence of rust myrtle Austropuccinia psidii MF-1, a brazilian biotype.</title>
        <authorList>
            <person name="Quecine M.C."/>
            <person name="Pachon D.M.R."/>
            <person name="Bonatelli M.L."/>
            <person name="Correr F.H."/>
            <person name="Franceschini L.M."/>
            <person name="Leite T.F."/>
            <person name="Margarido G.R.A."/>
            <person name="Almeida C.A."/>
            <person name="Ferrarezi J.A."/>
            <person name="Labate C.A."/>
        </authorList>
    </citation>
    <scope>NUCLEOTIDE SEQUENCE</scope>
    <source>
        <strain evidence="2">MF-1</strain>
    </source>
</reference>
<evidence type="ECO:0000313" key="3">
    <source>
        <dbReference type="Proteomes" id="UP000765509"/>
    </source>
</evidence>
<evidence type="ECO:0000313" key="2">
    <source>
        <dbReference type="EMBL" id="MBW0498349.1"/>
    </source>
</evidence>
<feature type="region of interest" description="Disordered" evidence="1">
    <location>
        <begin position="71"/>
        <end position="134"/>
    </location>
</feature>
<name>A0A9Q3D7M1_9BASI</name>
<feature type="region of interest" description="Disordered" evidence="1">
    <location>
        <begin position="160"/>
        <end position="179"/>
    </location>
</feature>
<accession>A0A9Q3D7M1</accession>
<evidence type="ECO:0000256" key="1">
    <source>
        <dbReference type="SAM" id="MobiDB-lite"/>
    </source>
</evidence>
<keyword evidence="3" id="KW-1185">Reference proteome</keyword>